<dbReference type="AlphaFoldDB" id="A0A0V1LPA4"/>
<dbReference type="Pfam" id="PF05380">
    <property type="entry name" value="Peptidase_A17"/>
    <property type="match status" value="1"/>
</dbReference>
<feature type="non-terminal residue" evidence="2">
    <location>
        <position position="1"/>
    </location>
</feature>
<comment type="caution">
    <text evidence="2">The sequence shown here is derived from an EMBL/GenBank/DDBJ whole genome shotgun (WGS) entry which is preliminary data.</text>
</comment>
<dbReference type="SUPFAM" id="SSF56672">
    <property type="entry name" value="DNA/RNA polymerases"/>
    <property type="match status" value="1"/>
</dbReference>
<protein>
    <recommendedName>
        <fullName evidence="1">Integrase zinc-binding domain-containing protein</fullName>
    </recommendedName>
</protein>
<dbReference type="EMBL" id="JYDW01000019">
    <property type="protein sequence ID" value="KRZ61353.1"/>
    <property type="molecule type" value="Genomic_DNA"/>
</dbReference>
<dbReference type="Gene3D" id="3.30.420.10">
    <property type="entry name" value="Ribonuclease H-like superfamily/Ribonuclease H"/>
    <property type="match status" value="1"/>
</dbReference>
<name>A0A0V1LPA4_9BILA</name>
<proteinExistence type="predicted"/>
<dbReference type="Pfam" id="PF17921">
    <property type="entry name" value="Integrase_H2C2"/>
    <property type="match status" value="1"/>
</dbReference>
<evidence type="ECO:0000313" key="2">
    <source>
        <dbReference type="EMBL" id="KRZ61353.1"/>
    </source>
</evidence>
<organism evidence="2 3">
    <name type="scientific">Trichinella nativa</name>
    <dbReference type="NCBI Taxonomy" id="6335"/>
    <lineage>
        <taxon>Eukaryota</taxon>
        <taxon>Metazoa</taxon>
        <taxon>Ecdysozoa</taxon>
        <taxon>Nematoda</taxon>
        <taxon>Enoplea</taxon>
        <taxon>Dorylaimia</taxon>
        <taxon>Trichinellida</taxon>
        <taxon>Trichinellidae</taxon>
        <taxon>Trichinella</taxon>
    </lineage>
</organism>
<evidence type="ECO:0000259" key="1">
    <source>
        <dbReference type="Pfam" id="PF17921"/>
    </source>
</evidence>
<reference evidence="2 3" key="1">
    <citation type="submission" date="2015-05" db="EMBL/GenBank/DDBJ databases">
        <title>Evolution of Trichinella species and genotypes.</title>
        <authorList>
            <person name="Korhonen P.K."/>
            <person name="Edoardo P."/>
            <person name="Giuseppe L.R."/>
            <person name="Gasser R.B."/>
        </authorList>
    </citation>
    <scope>NUCLEOTIDE SEQUENCE [LARGE SCALE GENOMIC DNA]</scope>
    <source>
        <strain evidence="2">ISS10</strain>
    </source>
</reference>
<dbReference type="InterPro" id="IPR043502">
    <property type="entry name" value="DNA/RNA_pol_sf"/>
</dbReference>
<dbReference type="InterPro" id="IPR036397">
    <property type="entry name" value="RNaseH_sf"/>
</dbReference>
<feature type="domain" description="Integrase zinc-binding" evidence="1">
    <location>
        <begin position="280"/>
        <end position="331"/>
    </location>
</feature>
<gene>
    <name evidence="2" type="ORF">T02_5526</name>
</gene>
<sequence>MFPISRNKCDPSTRGTEPRECDEVIKRALSNMYVDDLVISCDEESEVAELIRRVPVFLKRGGFHLKKWASNRAELLATLPRTEVSKIGDRELGKALGVYWLKDEDVITFKLPTDSNTQSRATKRQLLSLAAKAKMMFQWLWTTGLSWDSLLPPKISKKWRLWLEELKKLPEVKLSRPWIPHAASQVQRMELHVFGDASKAAYAACAYLRVESMDEQILVVAKTSLAPIKPISLLRLELMAALLCARLKRRTIESWWTPSAISQPPESKHAILLPSHHPVVELLIRNQHIRQLHASVNQTLVAIRIRFWIKKARNTVKKVSRPCPICRRINAQPYQPVERVEESAPFSHTAVDFAGPLYTRSDTRARNPSTNKTYISVFTCMVTRAVHLEISEEWNEVQSKLNEERTERFLNKRLSWGQSRQRWPKPPQLRQPSSLLAGRTAVGSCLSSFRESLPTSRIKALMDWATSVFSSFGLPSHIPAVDLFKVNNYMQFIFVFPGKCADLKKIGSTFASGYHYFEFV</sequence>
<dbReference type="GO" id="GO:0006259">
    <property type="term" value="P:DNA metabolic process"/>
    <property type="evidence" value="ECO:0007669"/>
    <property type="project" value="UniProtKB-ARBA"/>
</dbReference>
<dbReference type="OrthoDB" id="5876684at2759"/>
<keyword evidence="3" id="KW-1185">Reference proteome</keyword>
<accession>A0A0V1LPA4</accession>
<dbReference type="GO" id="GO:0003676">
    <property type="term" value="F:nucleic acid binding"/>
    <property type="evidence" value="ECO:0007669"/>
    <property type="project" value="InterPro"/>
</dbReference>
<dbReference type="InterPro" id="IPR008042">
    <property type="entry name" value="Retrotrans_Pao"/>
</dbReference>
<evidence type="ECO:0000313" key="3">
    <source>
        <dbReference type="Proteomes" id="UP000054721"/>
    </source>
</evidence>
<dbReference type="STRING" id="6335.A0A0V1LPA4"/>
<dbReference type="PANTHER" id="PTHR47331">
    <property type="entry name" value="PHD-TYPE DOMAIN-CONTAINING PROTEIN"/>
    <property type="match status" value="1"/>
</dbReference>
<dbReference type="InterPro" id="IPR041588">
    <property type="entry name" value="Integrase_H2C2"/>
</dbReference>
<dbReference type="Proteomes" id="UP000054721">
    <property type="component" value="Unassembled WGS sequence"/>
</dbReference>